<proteinExistence type="predicted"/>
<keyword evidence="1" id="KW-0812">Transmembrane</keyword>
<accession>A0A3B0W6Z3</accession>
<sequence>MDGEHLLTDADASSGSGSNGVMLFSLVLFMKKVAIWISNKFDINGW</sequence>
<dbReference type="EMBL" id="UOFE01000021">
    <property type="protein sequence ID" value="VAW51658.1"/>
    <property type="molecule type" value="Genomic_DNA"/>
</dbReference>
<reference evidence="2" key="1">
    <citation type="submission" date="2018-06" db="EMBL/GenBank/DDBJ databases">
        <authorList>
            <person name="Zhirakovskaya E."/>
        </authorList>
    </citation>
    <scope>NUCLEOTIDE SEQUENCE</scope>
</reference>
<gene>
    <name evidence="2" type="ORF">MNBD_GAMMA05-1503</name>
</gene>
<keyword evidence="1" id="KW-0472">Membrane</keyword>
<protein>
    <submittedName>
        <fullName evidence="2">Uncharacterized protein</fullName>
    </submittedName>
</protein>
<name>A0A3B0W6Z3_9ZZZZ</name>
<evidence type="ECO:0000313" key="2">
    <source>
        <dbReference type="EMBL" id="VAW51658.1"/>
    </source>
</evidence>
<feature type="transmembrane region" description="Helical" evidence="1">
    <location>
        <begin position="20"/>
        <end position="37"/>
    </location>
</feature>
<keyword evidence="1" id="KW-1133">Transmembrane helix</keyword>
<evidence type="ECO:0000256" key="1">
    <source>
        <dbReference type="SAM" id="Phobius"/>
    </source>
</evidence>
<organism evidence="2">
    <name type="scientific">hydrothermal vent metagenome</name>
    <dbReference type="NCBI Taxonomy" id="652676"/>
    <lineage>
        <taxon>unclassified sequences</taxon>
        <taxon>metagenomes</taxon>
        <taxon>ecological metagenomes</taxon>
    </lineage>
</organism>
<dbReference type="AlphaFoldDB" id="A0A3B0W6Z3"/>